<evidence type="ECO:0000256" key="11">
    <source>
        <dbReference type="ARBA" id="ARBA00023163"/>
    </source>
</evidence>
<dbReference type="InterPro" id="IPR037068">
    <property type="entry name" value="DNA_primase_core_N_sf"/>
</dbReference>
<evidence type="ECO:0000256" key="13">
    <source>
        <dbReference type="PIRNR" id="PIRNR002811"/>
    </source>
</evidence>
<dbReference type="GO" id="GO:0006269">
    <property type="term" value="P:DNA replication, synthesis of primer"/>
    <property type="evidence" value="ECO:0007669"/>
    <property type="project" value="UniProtKB-UniRule"/>
</dbReference>
<dbReference type="SUPFAM" id="SSF56731">
    <property type="entry name" value="DNA primase core"/>
    <property type="match status" value="1"/>
</dbReference>
<keyword evidence="5 12" id="KW-0235">DNA replication</keyword>
<accession>A0A1F8E8E1</accession>
<gene>
    <name evidence="12" type="primary">dnaG</name>
    <name evidence="16" type="ORF">A2817_00390</name>
</gene>
<keyword evidence="2 12" id="KW-0639">Primosome</keyword>
<organism evidence="16 17">
    <name type="scientific">Candidatus Yanofskybacteria bacterium RIFCSPHIGHO2_01_FULL_39_8b</name>
    <dbReference type="NCBI Taxonomy" id="1802659"/>
    <lineage>
        <taxon>Bacteria</taxon>
        <taxon>Candidatus Yanofskyibacteriota</taxon>
    </lineage>
</organism>
<keyword evidence="6 12" id="KW-0479">Metal-binding</keyword>
<keyword evidence="10 12" id="KW-0238">DNA-binding</keyword>
<evidence type="ECO:0000256" key="9">
    <source>
        <dbReference type="ARBA" id="ARBA00022842"/>
    </source>
</evidence>
<dbReference type="GO" id="GO:0003899">
    <property type="term" value="F:DNA-directed RNA polymerase activity"/>
    <property type="evidence" value="ECO:0007669"/>
    <property type="project" value="UniProtKB-UniRule"/>
</dbReference>
<dbReference type="CDD" id="cd03364">
    <property type="entry name" value="TOPRIM_DnaG_primases"/>
    <property type="match status" value="1"/>
</dbReference>
<dbReference type="Gene3D" id="3.40.1360.10">
    <property type="match status" value="1"/>
</dbReference>
<dbReference type="InterPro" id="IPR036977">
    <property type="entry name" value="DNA_primase_Znf_CHC2"/>
</dbReference>
<dbReference type="GO" id="GO:0005737">
    <property type="term" value="C:cytoplasm"/>
    <property type="evidence" value="ECO:0007669"/>
    <property type="project" value="TreeGrafter"/>
</dbReference>
<dbReference type="InterPro" id="IPR013264">
    <property type="entry name" value="DNAG_N"/>
</dbReference>
<dbReference type="Pfam" id="PF08275">
    <property type="entry name" value="DNAG_N"/>
    <property type="match status" value="1"/>
</dbReference>
<evidence type="ECO:0000256" key="7">
    <source>
        <dbReference type="ARBA" id="ARBA00022771"/>
    </source>
</evidence>
<dbReference type="InterPro" id="IPR034151">
    <property type="entry name" value="TOPRIM_DnaG_bac"/>
</dbReference>
<dbReference type="Gene3D" id="3.90.980.10">
    <property type="entry name" value="DNA primase, catalytic core, N-terminal domain"/>
    <property type="match status" value="1"/>
</dbReference>
<dbReference type="InterPro" id="IPR050219">
    <property type="entry name" value="DnaG_primase"/>
</dbReference>
<evidence type="ECO:0000313" key="17">
    <source>
        <dbReference type="Proteomes" id="UP000177594"/>
    </source>
</evidence>
<comment type="catalytic activity">
    <reaction evidence="12">
        <text>ssDNA + n NTP = ssDNA/pppN(pN)n-1 hybrid + (n-1) diphosphate.</text>
        <dbReference type="EC" id="2.7.7.101"/>
    </reaction>
</comment>
<dbReference type="PROSITE" id="PS50880">
    <property type="entry name" value="TOPRIM"/>
    <property type="match status" value="1"/>
</dbReference>
<evidence type="ECO:0000256" key="8">
    <source>
        <dbReference type="ARBA" id="ARBA00022833"/>
    </source>
</evidence>
<comment type="function">
    <text evidence="12 13">RNA polymerase that catalyzes the synthesis of short RNA molecules used as primers for DNA polymerase during DNA replication.</text>
</comment>
<dbReference type="Proteomes" id="UP000177594">
    <property type="component" value="Unassembled WGS sequence"/>
</dbReference>
<dbReference type="Pfam" id="PF10410">
    <property type="entry name" value="DnaB_bind"/>
    <property type="match status" value="1"/>
</dbReference>
<evidence type="ECO:0000256" key="12">
    <source>
        <dbReference type="HAMAP-Rule" id="MF_00974"/>
    </source>
</evidence>
<evidence type="ECO:0000256" key="1">
    <source>
        <dbReference type="ARBA" id="ARBA00022478"/>
    </source>
</evidence>
<dbReference type="InterPro" id="IPR006295">
    <property type="entry name" value="DNA_primase_DnaG"/>
</dbReference>
<dbReference type="EC" id="2.7.7.101" evidence="12"/>
<dbReference type="HAMAP" id="MF_00974">
    <property type="entry name" value="DNA_primase_DnaG"/>
    <property type="match status" value="1"/>
</dbReference>
<keyword evidence="3 12" id="KW-0808">Transferase</keyword>
<dbReference type="SMART" id="SM00493">
    <property type="entry name" value="TOPRIM"/>
    <property type="match status" value="1"/>
</dbReference>
<comment type="similarity">
    <text evidence="12 13">Belongs to the DnaG primase family.</text>
</comment>
<dbReference type="InterPro" id="IPR006171">
    <property type="entry name" value="TOPRIM_dom"/>
</dbReference>
<comment type="subunit">
    <text evidence="12">Monomer. Interacts with DnaB.</text>
</comment>
<keyword evidence="9" id="KW-0460">Magnesium</keyword>
<comment type="cofactor">
    <cofactor evidence="12 13 14">
        <name>Zn(2+)</name>
        <dbReference type="ChEBI" id="CHEBI:29105"/>
    </cofactor>
    <text evidence="12 13 14">Binds 1 zinc ion per monomer.</text>
</comment>
<dbReference type="PIRSF" id="PIRSF002811">
    <property type="entry name" value="DnaG"/>
    <property type="match status" value="1"/>
</dbReference>
<feature type="domain" description="Toprim" evidence="15">
    <location>
        <begin position="255"/>
        <end position="336"/>
    </location>
</feature>
<dbReference type="NCBIfam" id="TIGR01391">
    <property type="entry name" value="dnaG"/>
    <property type="match status" value="1"/>
</dbReference>
<feature type="zinc finger region" description="CHC2-type" evidence="12 14">
    <location>
        <begin position="35"/>
        <end position="59"/>
    </location>
</feature>
<evidence type="ECO:0000256" key="3">
    <source>
        <dbReference type="ARBA" id="ARBA00022679"/>
    </source>
</evidence>
<protein>
    <recommendedName>
        <fullName evidence="12 13">DNA primase</fullName>
        <ecNumber evidence="12">2.7.7.101</ecNumber>
    </recommendedName>
</protein>
<dbReference type="GO" id="GO:0008270">
    <property type="term" value="F:zinc ion binding"/>
    <property type="evidence" value="ECO:0007669"/>
    <property type="project" value="UniProtKB-UniRule"/>
</dbReference>
<dbReference type="PANTHER" id="PTHR30313">
    <property type="entry name" value="DNA PRIMASE"/>
    <property type="match status" value="1"/>
</dbReference>
<keyword evidence="1 12" id="KW-0240">DNA-directed RNA polymerase</keyword>
<dbReference type="Pfam" id="PF13155">
    <property type="entry name" value="Toprim_2"/>
    <property type="match status" value="1"/>
</dbReference>
<dbReference type="SUPFAM" id="SSF57783">
    <property type="entry name" value="Zinc beta-ribbon"/>
    <property type="match status" value="1"/>
</dbReference>
<keyword evidence="7 12" id="KW-0863">Zinc-finger</keyword>
<evidence type="ECO:0000256" key="2">
    <source>
        <dbReference type="ARBA" id="ARBA00022515"/>
    </source>
</evidence>
<dbReference type="GO" id="GO:1990077">
    <property type="term" value="C:primosome complex"/>
    <property type="evidence" value="ECO:0007669"/>
    <property type="project" value="UniProtKB-KW"/>
</dbReference>
<name>A0A1F8E8E1_9BACT</name>
<reference evidence="16 17" key="1">
    <citation type="journal article" date="2016" name="Nat. Commun.">
        <title>Thousands of microbial genomes shed light on interconnected biogeochemical processes in an aquifer system.</title>
        <authorList>
            <person name="Anantharaman K."/>
            <person name="Brown C.T."/>
            <person name="Hug L.A."/>
            <person name="Sharon I."/>
            <person name="Castelle C.J."/>
            <person name="Probst A.J."/>
            <person name="Thomas B.C."/>
            <person name="Singh A."/>
            <person name="Wilkins M.J."/>
            <person name="Karaoz U."/>
            <person name="Brodie E.L."/>
            <person name="Williams K.H."/>
            <person name="Hubbard S.S."/>
            <person name="Banfield J.F."/>
        </authorList>
    </citation>
    <scope>NUCLEOTIDE SEQUENCE [LARGE SCALE GENOMIC DNA]</scope>
</reference>
<evidence type="ECO:0000256" key="5">
    <source>
        <dbReference type="ARBA" id="ARBA00022705"/>
    </source>
</evidence>
<comment type="domain">
    <text evidence="12">Contains an N-terminal zinc-binding domain, a central core domain that contains the primase activity, and a C-terminal DnaB-binding domain.</text>
</comment>
<evidence type="ECO:0000256" key="6">
    <source>
        <dbReference type="ARBA" id="ARBA00022723"/>
    </source>
</evidence>
<evidence type="ECO:0000256" key="10">
    <source>
        <dbReference type="ARBA" id="ARBA00023125"/>
    </source>
</evidence>
<evidence type="ECO:0000259" key="15">
    <source>
        <dbReference type="PROSITE" id="PS50880"/>
    </source>
</evidence>
<dbReference type="Gene3D" id="3.90.580.10">
    <property type="entry name" value="Zinc finger, CHC2-type domain"/>
    <property type="match status" value="1"/>
</dbReference>
<dbReference type="EMBL" id="MGIZ01000060">
    <property type="protein sequence ID" value="OGM97146.1"/>
    <property type="molecule type" value="Genomic_DNA"/>
</dbReference>
<keyword evidence="4 12" id="KW-0548">Nucleotidyltransferase</keyword>
<dbReference type="Pfam" id="PF01807">
    <property type="entry name" value="Zn_ribbon_DnaG"/>
    <property type="match status" value="1"/>
</dbReference>
<sequence length="602" mass="68395">MSDNVSQIKDRLSVVDIISGYIKVQKAGMNFKARCPFHNEKTPSFYISPERQIWHCFGCQKGGDIFGFVKEMEGVEFPEALRILAQKAGIKLESYNPAVQDAKTVFYDICETSARFFEKQLHHSEAGKKAKAYLTERGLIESTIKDFRLGFAPEGWHNLGQFLHDCGFKDEDMVNSGMTIKRDDNSGTYDRFRSRIMFPITDINDQIIGFTGRVFGDNHPVDVGKYINSPQTLIYDKSRVLYGFNMAKAEVRREDRCLLVEGNMDAIMSYQAGVKNVAATSGTALTPSHLQLLQRYTNNLDFCFDTDAAGLVATRRGLGLALSQNLNVKIVHLNDPDCKDPADYVKKFARLPDEHGQKWQEFVRLSKPVIDFYFDKLKSELDFTSVDGKKAIIASLGPLIKRISSEVEKSHWISKLATILRTREDAIESDILTAKDDLELYAGHKYDSPEQPGITKPTEENIFEEALLALIIKKPALFYKEIKNLKTNFMNPEITLVIKTLGDSVDLQNFKFESFVNSFDESTKMKLEFASLKAQETLKEFTDDQLMADFLNIKKELEKRSIKSELADLEFDIKSTEQAEDKSQLQSLLIKVNELNKKLNIS</sequence>
<dbReference type="PANTHER" id="PTHR30313:SF2">
    <property type="entry name" value="DNA PRIMASE"/>
    <property type="match status" value="1"/>
</dbReference>
<proteinExistence type="inferred from homology"/>
<dbReference type="InterPro" id="IPR030846">
    <property type="entry name" value="DnaG_bac"/>
</dbReference>
<dbReference type="FunFam" id="3.90.580.10:FF:000001">
    <property type="entry name" value="DNA primase"/>
    <property type="match status" value="1"/>
</dbReference>
<dbReference type="SMART" id="SM00400">
    <property type="entry name" value="ZnF_CHCC"/>
    <property type="match status" value="1"/>
</dbReference>
<dbReference type="GO" id="GO:0000428">
    <property type="term" value="C:DNA-directed RNA polymerase complex"/>
    <property type="evidence" value="ECO:0007669"/>
    <property type="project" value="UniProtKB-KW"/>
</dbReference>
<comment type="caution">
    <text evidence="16">The sequence shown here is derived from an EMBL/GenBank/DDBJ whole genome shotgun (WGS) entry which is preliminary data.</text>
</comment>
<dbReference type="GO" id="GO:0003677">
    <property type="term" value="F:DNA binding"/>
    <property type="evidence" value="ECO:0007669"/>
    <property type="project" value="UniProtKB-KW"/>
</dbReference>
<dbReference type="InterPro" id="IPR019475">
    <property type="entry name" value="DNA_primase_DnaB-bd"/>
</dbReference>
<dbReference type="InterPro" id="IPR002694">
    <property type="entry name" value="Znf_CHC2"/>
</dbReference>
<keyword evidence="11 12" id="KW-0804">Transcription</keyword>
<keyword evidence="8 12" id="KW-0862">Zinc</keyword>
<dbReference type="AlphaFoldDB" id="A0A1F8E8E1"/>
<evidence type="ECO:0000256" key="14">
    <source>
        <dbReference type="PIRSR" id="PIRSR002811-1"/>
    </source>
</evidence>
<evidence type="ECO:0000313" key="16">
    <source>
        <dbReference type="EMBL" id="OGM97146.1"/>
    </source>
</evidence>
<evidence type="ECO:0000256" key="4">
    <source>
        <dbReference type="ARBA" id="ARBA00022695"/>
    </source>
</evidence>